<dbReference type="Pfam" id="PF00665">
    <property type="entry name" value="rve"/>
    <property type="match status" value="1"/>
</dbReference>
<feature type="compositionally biased region" description="Pro residues" evidence="1">
    <location>
        <begin position="654"/>
        <end position="664"/>
    </location>
</feature>
<dbReference type="EMBL" id="OIVN01001076">
    <property type="protein sequence ID" value="SPC89538.1"/>
    <property type="molecule type" value="Genomic_DNA"/>
</dbReference>
<dbReference type="InterPro" id="IPR036397">
    <property type="entry name" value="RNaseH_sf"/>
</dbReference>
<accession>A0A2N9FQQ3</accession>
<dbReference type="Pfam" id="PF07727">
    <property type="entry name" value="RVT_2"/>
    <property type="match status" value="1"/>
</dbReference>
<gene>
    <name evidence="3" type="ORF">FSB_LOCUS17420</name>
</gene>
<name>A0A2N9FQQ3_FAGSY</name>
<dbReference type="Pfam" id="PF25597">
    <property type="entry name" value="SH3_retrovirus"/>
    <property type="match status" value="1"/>
</dbReference>
<feature type="region of interest" description="Disordered" evidence="1">
    <location>
        <begin position="640"/>
        <end position="682"/>
    </location>
</feature>
<organism evidence="3">
    <name type="scientific">Fagus sylvatica</name>
    <name type="common">Beechnut</name>
    <dbReference type="NCBI Taxonomy" id="28930"/>
    <lineage>
        <taxon>Eukaryota</taxon>
        <taxon>Viridiplantae</taxon>
        <taxon>Streptophyta</taxon>
        <taxon>Embryophyta</taxon>
        <taxon>Tracheophyta</taxon>
        <taxon>Spermatophyta</taxon>
        <taxon>Magnoliopsida</taxon>
        <taxon>eudicotyledons</taxon>
        <taxon>Gunneridae</taxon>
        <taxon>Pentapetalae</taxon>
        <taxon>rosids</taxon>
        <taxon>fabids</taxon>
        <taxon>Fagales</taxon>
        <taxon>Fagaceae</taxon>
        <taxon>Fagus</taxon>
    </lineage>
</organism>
<feature type="region of interest" description="Disordered" evidence="1">
    <location>
        <begin position="197"/>
        <end position="230"/>
    </location>
</feature>
<dbReference type="Pfam" id="PF13976">
    <property type="entry name" value="gag_pre-integrs"/>
    <property type="match status" value="1"/>
</dbReference>
<dbReference type="Gene3D" id="3.30.420.10">
    <property type="entry name" value="Ribonuclease H-like superfamily/Ribonuclease H"/>
    <property type="match status" value="1"/>
</dbReference>
<evidence type="ECO:0000259" key="2">
    <source>
        <dbReference type="PROSITE" id="PS50994"/>
    </source>
</evidence>
<feature type="domain" description="Integrase catalytic" evidence="2">
    <location>
        <begin position="385"/>
        <end position="551"/>
    </location>
</feature>
<feature type="compositionally biased region" description="Low complexity" evidence="1">
    <location>
        <begin position="665"/>
        <end position="682"/>
    </location>
</feature>
<dbReference type="GO" id="GO:0003676">
    <property type="term" value="F:nucleic acid binding"/>
    <property type="evidence" value="ECO:0007669"/>
    <property type="project" value="InterPro"/>
</dbReference>
<dbReference type="Pfam" id="PF14223">
    <property type="entry name" value="Retrotran_gag_2"/>
    <property type="match status" value="1"/>
</dbReference>
<dbReference type="InterPro" id="IPR043502">
    <property type="entry name" value="DNA/RNA_pol_sf"/>
</dbReference>
<dbReference type="InterPro" id="IPR025724">
    <property type="entry name" value="GAG-pre-integrase_dom"/>
</dbReference>
<dbReference type="SUPFAM" id="SSF56672">
    <property type="entry name" value="DNA/RNA polymerases"/>
    <property type="match status" value="1"/>
</dbReference>
<dbReference type="AlphaFoldDB" id="A0A2N9FQQ3"/>
<dbReference type="PANTHER" id="PTHR11439:SF524">
    <property type="entry name" value="RNA-DIRECTED DNA POLYMERASE, PROTEIN KINASE RLK-PELLE-DLSV FAMILY"/>
    <property type="match status" value="1"/>
</dbReference>
<dbReference type="PANTHER" id="PTHR11439">
    <property type="entry name" value="GAG-POL-RELATED RETROTRANSPOSON"/>
    <property type="match status" value="1"/>
</dbReference>
<dbReference type="GO" id="GO:0015074">
    <property type="term" value="P:DNA integration"/>
    <property type="evidence" value="ECO:0007669"/>
    <property type="project" value="InterPro"/>
</dbReference>
<dbReference type="InterPro" id="IPR013103">
    <property type="entry name" value="RVT_2"/>
</dbReference>
<dbReference type="SUPFAM" id="SSF53098">
    <property type="entry name" value="Ribonuclease H-like"/>
    <property type="match status" value="1"/>
</dbReference>
<protein>
    <recommendedName>
        <fullName evidence="2">Integrase catalytic domain-containing protein</fullName>
    </recommendedName>
</protein>
<reference evidence="3" key="1">
    <citation type="submission" date="2018-02" db="EMBL/GenBank/DDBJ databases">
        <authorList>
            <person name="Cohen D.B."/>
            <person name="Kent A.D."/>
        </authorList>
    </citation>
    <scope>NUCLEOTIDE SEQUENCE</scope>
</reference>
<evidence type="ECO:0000313" key="3">
    <source>
        <dbReference type="EMBL" id="SPC89538.1"/>
    </source>
</evidence>
<feature type="compositionally biased region" description="Low complexity" evidence="1">
    <location>
        <begin position="1"/>
        <end position="14"/>
    </location>
</feature>
<dbReference type="InterPro" id="IPR001584">
    <property type="entry name" value="Integrase_cat-core"/>
</dbReference>
<dbReference type="CDD" id="cd09272">
    <property type="entry name" value="RNase_HI_RT_Ty1"/>
    <property type="match status" value="1"/>
</dbReference>
<evidence type="ECO:0000256" key="1">
    <source>
        <dbReference type="SAM" id="MobiDB-lite"/>
    </source>
</evidence>
<sequence length="1245" mass="139598">MAASSTPTYPYPSGTTPPPPGEIDGSNNEGKIPNPNLAAWTRTDRLVKAWITATISEEALGTVVGLTTSFDVWKALSKDYSQDSQAREFELLLKLQEKKQDLVSLSDYTRNFKATCDQLNAIGTPVTDQKKVFWLLNGLGPRYESFSTAMLKPPVPSYNDLIPLLHSHELRNKSLVSEQANPSLAFVGQHYSSQKRNFNSKGRGFNQASTRPPSQTRHFQPPMSSKPPSTARSLITSFSVRFIPQALAALHLNQPSDGDWLLDTDATAHITDDPGNLSDPKPYIGSDFVMVKDLKTHQVLALGSKSKEDGLYVLHRTSAKALFSNRFRVVDADTWHGRLGHPQPRVLNYLHHNKCISVTRKVSGLCKSCALSKSSKLPFFPSNNRATVPIAKIHCDLWGPAPILSNQGFRYYAVFVDDFSRYSWLYPLKKKSDFYKVFFMFQAMVEKQFQREIQIFHSDHGGKFTKQDFIDHLHTNGILHLLSCPGTPEQNSIAERKHRHVVELGLAMLLHASMPKMFWVEAFLTSTFLINRLPSPSLNMATPYSLLHQKPPSYDFLQTFGCLCYPYLRSYARDKLEPRSLPCVFMGYSTQHKGYLLPSSTIAPTVLDDWLSTSTTTMTSTSPGNSSLTLDKDHARLFTPEPLPHSATQTIPPLDTPPSSPNIPTPSHTISSPCPSQPPISHSMITRSQVGIHKPNPKYVLTVSVPTTPPEPKTIKTALNHPGWHAAMVEEMTALHNNHTWVLVPRQPHMNVIGCKWVFKTKLNSDGSLDRLKARLVAKGYNQQEGVDYTETFNPVIRPATIRTILTVATVKGWSLRQLDVKNAFLHGHLDTTVFMNQPPGFEDPQLPNHVCHLHRALYGLKQAPRAWFDQFSSFLIDYGFHCSAADSSLFIFQSHSDIMILLVYEDDIILTGSSPPLLDDFVKRLGIQFSIKDLGLLHYFLGVQVQPFHGGIFLSQAKYMVDLLLSTRMTDCKPSPTPMASKQPHLTNHDDLFPDITEYRRIVGTLQYLTLTRPDLCYAVNSVCQHMHAPTYGHFQMVKRILRYLKGTISLGLRIVQHSSLDLYAFSDEDWAGCPTTRRSTTSFYTFLGSNCISWSAKKQPTVSRSSAEAEYRAMASTSAELTWISFILRDIGLYQSRPPVLFCDNLSALHMTINPVFHSRTKHIAIDYHFVREKVALGTLTTQFVPSSSQVEDIFTKPLSRAVFDGLKHKLGLWDKHTTNLKGSNNAATLSATTSKLSAVLCR</sequence>
<dbReference type="PROSITE" id="PS50994">
    <property type="entry name" value="INTEGRASE"/>
    <property type="match status" value="1"/>
</dbReference>
<feature type="region of interest" description="Disordered" evidence="1">
    <location>
        <begin position="1"/>
        <end position="36"/>
    </location>
</feature>
<dbReference type="InterPro" id="IPR012337">
    <property type="entry name" value="RNaseH-like_sf"/>
</dbReference>
<proteinExistence type="predicted"/>
<dbReference type="InterPro" id="IPR057670">
    <property type="entry name" value="SH3_retrovirus"/>
</dbReference>